<dbReference type="STRING" id="243090.RB7616"/>
<dbReference type="InterPro" id="IPR024185">
    <property type="entry name" value="FTHF_cligase-like_sf"/>
</dbReference>
<dbReference type="HOGENOM" id="CLU_090664_2_0_0"/>
<name>Q7UNF1_RHOBA</name>
<dbReference type="InterPro" id="IPR003741">
    <property type="entry name" value="LUD_dom"/>
</dbReference>
<dbReference type="EnsemblBacteria" id="CAD75468">
    <property type="protein sequence ID" value="CAD75468"/>
    <property type="gene ID" value="RB7616"/>
</dbReference>
<keyword evidence="3" id="KW-1185">Reference proteome</keyword>
<dbReference type="InterPro" id="IPR037171">
    <property type="entry name" value="NagB/RpiA_transferase-like"/>
</dbReference>
<feature type="domain" description="LUD" evidence="1">
    <location>
        <begin position="123"/>
        <end position="219"/>
    </location>
</feature>
<dbReference type="EMBL" id="BX294146">
    <property type="protein sequence ID" value="CAD75468.1"/>
    <property type="molecule type" value="Genomic_DNA"/>
</dbReference>
<dbReference type="Gene3D" id="3.40.50.10420">
    <property type="entry name" value="NagB/RpiA/CoA transferase-like"/>
    <property type="match status" value="1"/>
</dbReference>
<dbReference type="PATRIC" id="fig|243090.15.peg.3680"/>
<dbReference type="InParanoid" id="Q7UNF1"/>
<protein>
    <recommendedName>
        <fullName evidence="1">LUD domain-containing protein</fullName>
    </recommendedName>
</protein>
<dbReference type="eggNOG" id="COG1556">
    <property type="taxonomic scope" value="Bacteria"/>
</dbReference>
<dbReference type="KEGG" id="rba:RB7616"/>
<evidence type="ECO:0000259" key="1">
    <source>
        <dbReference type="Pfam" id="PF02589"/>
    </source>
</evidence>
<accession>Q7UNF1</accession>
<proteinExistence type="predicted"/>
<gene>
    <name evidence="2" type="ordered locus">RB7616</name>
</gene>
<reference evidence="2 3" key="1">
    <citation type="journal article" date="2003" name="Proc. Natl. Acad. Sci. U.S.A.">
        <title>Complete genome sequence of the marine planctomycete Pirellula sp. strain 1.</title>
        <authorList>
            <person name="Gloeckner F.O."/>
            <person name="Kube M."/>
            <person name="Bauer M."/>
            <person name="Teeling H."/>
            <person name="Lombardot T."/>
            <person name="Ludwig W."/>
            <person name="Gade D."/>
            <person name="Beck A."/>
            <person name="Borzym K."/>
            <person name="Heitmann K."/>
            <person name="Rabus R."/>
            <person name="Schlesner H."/>
            <person name="Amann R."/>
            <person name="Reinhardt R."/>
        </authorList>
    </citation>
    <scope>NUCLEOTIDE SEQUENCE [LARGE SCALE GENOMIC DNA]</scope>
    <source>
        <strain evidence="3">DSM 10527 / NCIMB 13988 / SH1</strain>
    </source>
</reference>
<organism evidence="2 3">
    <name type="scientific">Rhodopirellula baltica (strain DSM 10527 / NCIMB 13988 / SH1)</name>
    <dbReference type="NCBI Taxonomy" id="243090"/>
    <lineage>
        <taxon>Bacteria</taxon>
        <taxon>Pseudomonadati</taxon>
        <taxon>Planctomycetota</taxon>
        <taxon>Planctomycetia</taxon>
        <taxon>Pirellulales</taxon>
        <taxon>Pirellulaceae</taxon>
        <taxon>Rhodopirellula</taxon>
    </lineage>
</organism>
<dbReference type="GO" id="GO:0005829">
    <property type="term" value="C:cytosol"/>
    <property type="evidence" value="ECO:0000318"/>
    <property type="project" value="GO_Central"/>
</dbReference>
<dbReference type="AlphaFoldDB" id="Q7UNF1"/>
<sequence>MVCQESTIRFANDFAGGAVMSEPQSNSRQVILDRLKGCVVDAPELPTIDPARVVQFDDRLQQFQETLASVGGEAHLVDSPSEIHEKLQTIEVFQSARRIASTVPDAVTATVDLATIDDPHALSTLDWTIVRGEFGVAENGAIWIDGKTLPHRVMIFIAQYLAIVISRSDLLNNMHEAYARIGTPSPGFGVFVSGPSKTADIEQSLVLGAHGCRKLQVFLLP</sequence>
<dbReference type="GO" id="GO:0004459">
    <property type="term" value="F:L-lactate dehydrogenase (NAD+) activity"/>
    <property type="evidence" value="ECO:0000318"/>
    <property type="project" value="GO_Central"/>
</dbReference>
<dbReference type="Pfam" id="PF02589">
    <property type="entry name" value="LUD_dom"/>
    <property type="match status" value="1"/>
</dbReference>
<dbReference type="PANTHER" id="PTHR43682:SF1">
    <property type="entry name" value="LACTATE UTILIZATION PROTEIN C"/>
    <property type="match status" value="1"/>
</dbReference>
<evidence type="ECO:0000313" key="3">
    <source>
        <dbReference type="Proteomes" id="UP000001025"/>
    </source>
</evidence>
<evidence type="ECO:0000313" key="2">
    <source>
        <dbReference type="EMBL" id="CAD75468.1"/>
    </source>
</evidence>
<dbReference type="Proteomes" id="UP000001025">
    <property type="component" value="Chromosome"/>
</dbReference>
<dbReference type="SUPFAM" id="SSF100950">
    <property type="entry name" value="NagB/RpiA/CoA transferase-like"/>
    <property type="match status" value="1"/>
</dbReference>
<dbReference type="PANTHER" id="PTHR43682">
    <property type="entry name" value="LACTATE UTILIZATION PROTEIN C"/>
    <property type="match status" value="1"/>
</dbReference>
<dbReference type="OrthoDB" id="9794157at2"/>